<gene>
    <name evidence="1" type="ORF">Vadar_022845</name>
</gene>
<evidence type="ECO:0000313" key="2">
    <source>
        <dbReference type="Proteomes" id="UP000828048"/>
    </source>
</evidence>
<organism evidence="1 2">
    <name type="scientific">Vaccinium darrowii</name>
    <dbReference type="NCBI Taxonomy" id="229202"/>
    <lineage>
        <taxon>Eukaryota</taxon>
        <taxon>Viridiplantae</taxon>
        <taxon>Streptophyta</taxon>
        <taxon>Embryophyta</taxon>
        <taxon>Tracheophyta</taxon>
        <taxon>Spermatophyta</taxon>
        <taxon>Magnoliopsida</taxon>
        <taxon>eudicotyledons</taxon>
        <taxon>Gunneridae</taxon>
        <taxon>Pentapetalae</taxon>
        <taxon>asterids</taxon>
        <taxon>Ericales</taxon>
        <taxon>Ericaceae</taxon>
        <taxon>Vaccinioideae</taxon>
        <taxon>Vaccinieae</taxon>
        <taxon>Vaccinium</taxon>
    </lineage>
</organism>
<reference evidence="1 2" key="1">
    <citation type="journal article" date="2021" name="Hortic Res">
        <title>High-quality reference genome and annotation aids understanding of berry development for evergreen blueberry (Vaccinium darrowii).</title>
        <authorList>
            <person name="Yu J."/>
            <person name="Hulse-Kemp A.M."/>
            <person name="Babiker E."/>
            <person name="Staton M."/>
        </authorList>
    </citation>
    <scope>NUCLEOTIDE SEQUENCE [LARGE SCALE GENOMIC DNA]</scope>
    <source>
        <strain evidence="2">cv. NJ 8807/NJ 8810</strain>
        <tissue evidence="1">Young leaf</tissue>
    </source>
</reference>
<dbReference type="EMBL" id="CM037151">
    <property type="protein sequence ID" value="KAH7843956.1"/>
    <property type="molecule type" value="Genomic_DNA"/>
</dbReference>
<sequence>MATIGFESPSPNAKFACIFVEKLMGFESEWYAFDVSDDPQHNQSPPLPPPPRPRFLQHAKHLLFPFHEDDESRAFTLKPKATAKFDNERCWAILGGSNHTLYRIRDSSGKDGSRDPRKPNLVERVDLIGGGSKWESVATMPNRIYDAHRCLVLNGKLYCLGGYRPSFINDVDVDYSERKRKWSEEKAAPWAMAYDPTADVWESLPDPPAVPEDDYATFSAVADFVNDKPRIVLGSPLKKMLQIYDVDTRDWEQQDFVIGDDRIQDLAHQTAPLAVDNKLYWYAVNIHCLVGYDLDTKMWFQGYLPMHDHDAYVYSDHGELPPCLGHLGGGDNFCLLWVSLLTPRSPGVPKLTDCNSRIHCMKFRVITIGKPSPDGASIPLEISVLSCQSYLVSGPRKFMDGLVV</sequence>
<evidence type="ECO:0000313" key="1">
    <source>
        <dbReference type="EMBL" id="KAH7843956.1"/>
    </source>
</evidence>
<accession>A0ACB7XSR4</accession>
<name>A0ACB7XSR4_9ERIC</name>
<keyword evidence="2" id="KW-1185">Reference proteome</keyword>
<dbReference type="Proteomes" id="UP000828048">
    <property type="component" value="Chromosome 1"/>
</dbReference>
<protein>
    <submittedName>
        <fullName evidence="1">Uncharacterized protein</fullName>
    </submittedName>
</protein>
<comment type="caution">
    <text evidence="1">The sequence shown here is derived from an EMBL/GenBank/DDBJ whole genome shotgun (WGS) entry which is preliminary data.</text>
</comment>
<proteinExistence type="predicted"/>